<reference evidence="1" key="1">
    <citation type="submission" date="2023-04" db="EMBL/GenBank/DDBJ databases">
        <title>Ambrosiozyma monospora NBRC 1965.</title>
        <authorList>
            <person name="Ichikawa N."/>
            <person name="Sato H."/>
            <person name="Tonouchi N."/>
        </authorList>
    </citation>
    <scope>NUCLEOTIDE SEQUENCE</scope>
    <source>
        <strain evidence="1">NBRC 1965</strain>
    </source>
</reference>
<dbReference type="AlphaFoldDB" id="A0A9W6YSP6"/>
<organism evidence="1 2">
    <name type="scientific">Ambrosiozyma monospora</name>
    <name type="common">Yeast</name>
    <name type="synonym">Endomycopsis monosporus</name>
    <dbReference type="NCBI Taxonomy" id="43982"/>
    <lineage>
        <taxon>Eukaryota</taxon>
        <taxon>Fungi</taxon>
        <taxon>Dikarya</taxon>
        <taxon>Ascomycota</taxon>
        <taxon>Saccharomycotina</taxon>
        <taxon>Pichiomycetes</taxon>
        <taxon>Pichiales</taxon>
        <taxon>Pichiaceae</taxon>
        <taxon>Ambrosiozyma</taxon>
    </lineage>
</organism>
<evidence type="ECO:0000313" key="1">
    <source>
        <dbReference type="EMBL" id="GMG19432.1"/>
    </source>
</evidence>
<name>A0A9W6YSP6_AMBMO</name>
<accession>A0A9W6YSP6</accession>
<protein>
    <submittedName>
        <fullName evidence="1">Unnamed protein product</fullName>
    </submittedName>
</protein>
<evidence type="ECO:0000313" key="2">
    <source>
        <dbReference type="Proteomes" id="UP001165063"/>
    </source>
</evidence>
<gene>
    <name evidence="1" type="ORF">Amon01_000046800</name>
</gene>
<dbReference type="Proteomes" id="UP001165063">
    <property type="component" value="Unassembled WGS sequence"/>
</dbReference>
<dbReference type="EMBL" id="BSXU01000128">
    <property type="protein sequence ID" value="GMG19432.1"/>
    <property type="molecule type" value="Genomic_DNA"/>
</dbReference>
<sequence>MVSNIQNSFTSSSPQATPFHITSKVFYESNWKDYLIIPSRAKDKSITGWKQFWSMFGKYVNKNLGSYSTLYRFQTGCTYITNLRCITKKLVASVTNQTSRILMTIYWMSV</sequence>
<comment type="caution">
    <text evidence="1">The sequence shown here is derived from an EMBL/GenBank/DDBJ whole genome shotgun (WGS) entry which is preliminary data.</text>
</comment>
<keyword evidence="2" id="KW-1185">Reference proteome</keyword>
<proteinExistence type="predicted"/>